<evidence type="ECO:0000313" key="3">
    <source>
        <dbReference type="Proteomes" id="UP000887013"/>
    </source>
</evidence>
<name>A0A8X6IM53_NEPPI</name>
<organism evidence="2 3">
    <name type="scientific">Nephila pilipes</name>
    <name type="common">Giant wood spider</name>
    <name type="synonym">Nephila maculata</name>
    <dbReference type="NCBI Taxonomy" id="299642"/>
    <lineage>
        <taxon>Eukaryota</taxon>
        <taxon>Metazoa</taxon>
        <taxon>Ecdysozoa</taxon>
        <taxon>Arthropoda</taxon>
        <taxon>Chelicerata</taxon>
        <taxon>Arachnida</taxon>
        <taxon>Araneae</taxon>
        <taxon>Araneomorphae</taxon>
        <taxon>Entelegynae</taxon>
        <taxon>Araneoidea</taxon>
        <taxon>Nephilidae</taxon>
        <taxon>Nephila</taxon>
    </lineage>
</organism>
<feature type="transmembrane region" description="Helical" evidence="1">
    <location>
        <begin position="12"/>
        <end position="35"/>
    </location>
</feature>
<keyword evidence="1" id="KW-1133">Transmembrane helix</keyword>
<evidence type="ECO:0000256" key="1">
    <source>
        <dbReference type="SAM" id="Phobius"/>
    </source>
</evidence>
<accession>A0A8X6IM53</accession>
<keyword evidence="1" id="KW-0812">Transmembrane</keyword>
<protein>
    <submittedName>
        <fullName evidence="2">Uncharacterized protein</fullName>
    </submittedName>
</protein>
<proteinExistence type="predicted"/>
<dbReference type="Proteomes" id="UP000887013">
    <property type="component" value="Unassembled WGS sequence"/>
</dbReference>
<reference evidence="2" key="1">
    <citation type="submission" date="2020-08" db="EMBL/GenBank/DDBJ databases">
        <title>Multicomponent nature underlies the extraordinary mechanical properties of spider dragline silk.</title>
        <authorList>
            <person name="Kono N."/>
            <person name="Nakamura H."/>
            <person name="Mori M."/>
            <person name="Yoshida Y."/>
            <person name="Ohtoshi R."/>
            <person name="Malay A.D."/>
            <person name="Moran D.A.P."/>
            <person name="Tomita M."/>
            <person name="Numata K."/>
            <person name="Arakawa K."/>
        </authorList>
    </citation>
    <scope>NUCLEOTIDE SEQUENCE</scope>
</reference>
<keyword evidence="1" id="KW-0472">Membrane</keyword>
<comment type="caution">
    <text evidence="2">The sequence shown here is derived from an EMBL/GenBank/DDBJ whole genome shotgun (WGS) entry which is preliminary data.</text>
</comment>
<gene>
    <name evidence="2" type="ORF">NPIL_240161</name>
</gene>
<dbReference type="EMBL" id="BMAW01091307">
    <property type="protein sequence ID" value="GFS48986.1"/>
    <property type="molecule type" value="Genomic_DNA"/>
</dbReference>
<dbReference type="AlphaFoldDB" id="A0A8X6IM53"/>
<evidence type="ECO:0000313" key="2">
    <source>
        <dbReference type="EMBL" id="GFS48986.1"/>
    </source>
</evidence>
<sequence>MSFPNFYLFLRAFQNFPSLFLYICVCGIAFSRLCVKPQAPLRPKRTPWKATHLRDHAKLDWPSSYQCKLTTTC</sequence>
<keyword evidence="3" id="KW-1185">Reference proteome</keyword>